<feature type="region of interest" description="Disordered" evidence="1">
    <location>
        <begin position="302"/>
        <end position="413"/>
    </location>
</feature>
<gene>
    <name evidence="2" type="ORF">ACHAXA_008921</name>
</gene>
<evidence type="ECO:0000313" key="3">
    <source>
        <dbReference type="Proteomes" id="UP001530377"/>
    </source>
</evidence>
<evidence type="ECO:0000256" key="1">
    <source>
        <dbReference type="SAM" id="MobiDB-lite"/>
    </source>
</evidence>
<proteinExistence type="predicted"/>
<feature type="compositionally biased region" description="Low complexity" evidence="1">
    <location>
        <begin position="198"/>
        <end position="211"/>
    </location>
</feature>
<feature type="compositionally biased region" description="Basic and acidic residues" evidence="1">
    <location>
        <begin position="312"/>
        <end position="323"/>
    </location>
</feature>
<dbReference type="Proteomes" id="UP001530377">
    <property type="component" value="Unassembled WGS sequence"/>
</dbReference>
<feature type="compositionally biased region" description="Polar residues" evidence="1">
    <location>
        <begin position="389"/>
        <end position="402"/>
    </location>
</feature>
<feature type="region of interest" description="Disordered" evidence="1">
    <location>
        <begin position="435"/>
        <end position="462"/>
    </location>
</feature>
<feature type="compositionally biased region" description="Polar residues" evidence="1">
    <location>
        <begin position="10"/>
        <end position="21"/>
    </location>
</feature>
<evidence type="ECO:0000313" key="2">
    <source>
        <dbReference type="EMBL" id="KAL3806911.1"/>
    </source>
</evidence>
<name>A0ABD3R5E7_9STRA</name>
<feature type="region of interest" description="Disordered" evidence="1">
    <location>
        <begin position="50"/>
        <end position="99"/>
    </location>
</feature>
<feature type="compositionally biased region" description="Acidic residues" evidence="1">
    <location>
        <begin position="61"/>
        <end position="79"/>
    </location>
</feature>
<dbReference type="EMBL" id="JALLPB020000706">
    <property type="protein sequence ID" value="KAL3806911.1"/>
    <property type="molecule type" value="Genomic_DNA"/>
</dbReference>
<dbReference type="AlphaFoldDB" id="A0ABD3R5E7"/>
<accession>A0ABD3R5E7</accession>
<feature type="region of interest" description="Disordered" evidence="1">
    <location>
        <begin position="1"/>
        <end position="26"/>
    </location>
</feature>
<sequence>MVPIVEEALRSSTSSNSTQPYAATPDGSIEEAIEMGDWAAVGATAAILASSKSSVGARVEADDDYSDSSVESDVDDDDDSSSRDSSGRVRYGVETTDSDVARAAEIDRLVESGNWDGVVAVAARYVEEADEADEQLKRPLRRGGSPSSRIAESDVESVSIETADESSAYTDSSRESTYATSGNNTAGSRTGTSSSNDANATRSRSNTSTSSDVGSRNVVGETVATLSESVSSTSDVQTISTHSSSSHHRRRKNAYRAEVEALVRRVVPDELSNVDDILVQFSGREQELIDTLRAMQEKSIAQRARAAVQRSAKKEAGKSGRDPMDDESSDGNSSSQPDRSVATQDPSERLSNQSPRDRRDSESITSQFAETETEEYSMSESSEGASYTTGASDSRSGTNGSEYSGPGKVRYDTTRASTGLVDAIDASDWRAVGANANELRRGREDSVSPPLGTTGIKDMVEEGNWSGITEAASNMTRNGEIEDLD</sequence>
<protein>
    <submittedName>
        <fullName evidence="2">Uncharacterized protein</fullName>
    </submittedName>
</protein>
<comment type="caution">
    <text evidence="2">The sequence shown here is derived from an EMBL/GenBank/DDBJ whole genome shotgun (WGS) entry which is preliminary data.</text>
</comment>
<feature type="compositionally biased region" description="Polar residues" evidence="1">
    <location>
        <begin position="165"/>
        <end position="197"/>
    </location>
</feature>
<feature type="region of interest" description="Disordered" evidence="1">
    <location>
        <begin position="128"/>
        <end position="253"/>
    </location>
</feature>
<feature type="compositionally biased region" description="Low complexity" evidence="1">
    <location>
        <begin position="378"/>
        <end position="388"/>
    </location>
</feature>
<keyword evidence="3" id="KW-1185">Reference proteome</keyword>
<feature type="compositionally biased region" description="Polar residues" evidence="1">
    <location>
        <begin position="224"/>
        <end position="241"/>
    </location>
</feature>
<organism evidence="2 3">
    <name type="scientific">Cyclostephanos tholiformis</name>
    <dbReference type="NCBI Taxonomy" id="382380"/>
    <lineage>
        <taxon>Eukaryota</taxon>
        <taxon>Sar</taxon>
        <taxon>Stramenopiles</taxon>
        <taxon>Ochrophyta</taxon>
        <taxon>Bacillariophyta</taxon>
        <taxon>Coscinodiscophyceae</taxon>
        <taxon>Thalassiosirophycidae</taxon>
        <taxon>Stephanodiscales</taxon>
        <taxon>Stephanodiscaceae</taxon>
        <taxon>Cyclostephanos</taxon>
    </lineage>
</organism>
<reference evidence="2 3" key="1">
    <citation type="submission" date="2024-10" db="EMBL/GenBank/DDBJ databases">
        <title>Updated reference genomes for cyclostephanoid diatoms.</title>
        <authorList>
            <person name="Roberts W.R."/>
            <person name="Alverson A.J."/>
        </authorList>
    </citation>
    <scope>NUCLEOTIDE SEQUENCE [LARGE SCALE GENOMIC DNA]</scope>
    <source>
        <strain evidence="2 3">AJA228-03</strain>
    </source>
</reference>
<feature type="compositionally biased region" description="Polar residues" evidence="1">
    <location>
        <begin position="330"/>
        <end position="354"/>
    </location>
</feature>